<organism evidence="3 4">
    <name type="scientific">Hypothenemus hampei</name>
    <name type="common">Coffee berry borer</name>
    <dbReference type="NCBI Taxonomy" id="57062"/>
    <lineage>
        <taxon>Eukaryota</taxon>
        <taxon>Metazoa</taxon>
        <taxon>Ecdysozoa</taxon>
        <taxon>Arthropoda</taxon>
        <taxon>Hexapoda</taxon>
        <taxon>Insecta</taxon>
        <taxon>Pterygota</taxon>
        <taxon>Neoptera</taxon>
        <taxon>Endopterygota</taxon>
        <taxon>Coleoptera</taxon>
        <taxon>Polyphaga</taxon>
        <taxon>Cucujiformia</taxon>
        <taxon>Curculionidae</taxon>
        <taxon>Scolytinae</taxon>
        <taxon>Hypothenemus</taxon>
    </lineage>
</organism>
<dbReference type="SMART" id="SM00034">
    <property type="entry name" value="CLECT"/>
    <property type="match status" value="1"/>
</dbReference>
<dbReference type="PANTHER" id="PTHR22803">
    <property type="entry name" value="MANNOSE, PHOSPHOLIPASE, LECTIN RECEPTOR RELATED"/>
    <property type="match status" value="1"/>
</dbReference>
<dbReference type="InterPro" id="IPR001304">
    <property type="entry name" value="C-type_lectin-like"/>
</dbReference>
<evidence type="ECO:0000313" key="3">
    <source>
        <dbReference type="EMBL" id="KAL1509846.1"/>
    </source>
</evidence>
<dbReference type="Pfam" id="PF00059">
    <property type="entry name" value="Lectin_C"/>
    <property type="match status" value="1"/>
</dbReference>
<dbReference type="InterPro" id="IPR050111">
    <property type="entry name" value="C-type_lectin/snaclec_domain"/>
</dbReference>
<feature type="signal peptide" evidence="1">
    <location>
        <begin position="1"/>
        <end position="22"/>
    </location>
</feature>
<dbReference type="SUPFAM" id="SSF56436">
    <property type="entry name" value="C-type lectin-like"/>
    <property type="match status" value="1"/>
</dbReference>
<proteinExistence type="predicted"/>
<keyword evidence="4" id="KW-1185">Reference proteome</keyword>
<protein>
    <recommendedName>
        <fullName evidence="2">C-type lectin domain-containing protein</fullName>
    </recommendedName>
</protein>
<dbReference type="InterPro" id="IPR016186">
    <property type="entry name" value="C-type_lectin-like/link_sf"/>
</dbReference>
<dbReference type="InterPro" id="IPR016187">
    <property type="entry name" value="CTDL_fold"/>
</dbReference>
<evidence type="ECO:0000259" key="2">
    <source>
        <dbReference type="PROSITE" id="PS50041"/>
    </source>
</evidence>
<keyword evidence="1" id="KW-0732">Signal</keyword>
<dbReference type="Gene3D" id="3.10.100.10">
    <property type="entry name" value="Mannose-Binding Protein A, subunit A"/>
    <property type="match status" value="1"/>
</dbReference>
<feature type="domain" description="C-type lectin" evidence="2">
    <location>
        <begin position="28"/>
        <end position="157"/>
    </location>
</feature>
<dbReference type="CDD" id="cd00037">
    <property type="entry name" value="CLECT"/>
    <property type="match status" value="1"/>
</dbReference>
<sequence>MFRLTFLALAALFVVAASTSHGNTTGTIQAKKYYVVNEDRSFVGAMLGCRQAGLRLASITNATEQLLLQVAIDNNNLINLSGYWIGGALEAYETYTYYWIETGAEFIYKNWGYSQPQHDRRLLRSGLCVRAGNSYLVEEPYQWESINCNSKLYYICEES</sequence>
<evidence type="ECO:0000313" key="4">
    <source>
        <dbReference type="Proteomes" id="UP001566132"/>
    </source>
</evidence>
<comment type="caution">
    <text evidence="3">The sequence shown here is derived from an EMBL/GenBank/DDBJ whole genome shotgun (WGS) entry which is preliminary data.</text>
</comment>
<dbReference type="PROSITE" id="PS50041">
    <property type="entry name" value="C_TYPE_LECTIN_2"/>
    <property type="match status" value="1"/>
</dbReference>
<feature type="chain" id="PRO_5044784042" description="C-type lectin domain-containing protein" evidence="1">
    <location>
        <begin position="23"/>
        <end position="159"/>
    </location>
</feature>
<gene>
    <name evidence="3" type="ORF">ABEB36_004523</name>
</gene>
<dbReference type="AlphaFoldDB" id="A0ABD1F6A0"/>
<dbReference type="Proteomes" id="UP001566132">
    <property type="component" value="Unassembled WGS sequence"/>
</dbReference>
<reference evidence="3 4" key="1">
    <citation type="submission" date="2024-05" db="EMBL/GenBank/DDBJ databases">
        <title>Genetic variation in Jamaican populations of the coffee berry borer (Hypothenemus hampei).</title>
        <authorList>
            <person name="Errbii M."/>
            <person name="Myrie A."/>
        </authorList>
    </citation>
    <scope>NUCLEOTIDE SEQUENCE [LARGE SCALE GENOMIC DNA]</scope>
    <source>
        <strain evidence="3">JA-Hopewell-2020-01-JO</strain>
        <tissue evidence="3">Whole body</tissue>
    </source>
</reference>
<name>A0ABD1F6A0_HYPHA</name>
<accession>A0ABD1F6A0</accession>
<evidence type="ECO:0000256" key="1">
    <source>
        <dbReference type="SAM" id="SignalP"/>
    </source>
</evidence>
<dbReference type="EMBL" id="JBDJPC010000003">
    <property type="protein sequence ID" value="KAL1509846.1"/>
    <property type="molecule type" value="Genomic_DNA"/>
</dbReference>